<reference evidence="1 2" key="1">
    <citation type="journal article" date="2018" name="Front. Plant Sci.">
        <title>Red Clover (Trifolium pratense) and Zigzag Clover (T. medium) - A Picture of Genomic Similarities and Differences.</title>
        <authorList>
            <person name="Dluhosova J."/>
            <person name="Istvanek J."/>
            <person name="Nedelnik J."/>
            <person name="Repkova J."/>
        </authorList>
    </citation>
    <scope>NUCLEOTIDE SEQUENCE [LARGE SCALE GENOMIC DNA]</scope>
    <source>
        <strain evidence="2">cv. 10/8</strain>
        <tissue evidence="1">Leaf</tissue>
    </source>
</reference>
<dbReference type="AlphaFoldDB" id="A0A392UAX8"/>
<dbReference type="EMBL" id="LXQA010759454">
    <property type="protein sequence ID" value="MCI69590.1"/>
    <property type="molecule type" value="Genomic_DNA"/>
</dbReference>
<evidence type="ECO:0000313" key="2">
    <source>
        <dbReference type="Proteomes" id="UP000265520"/>
    </source>
</evidence>
<evidence type="ECO:0000313" key="1">
    <source>
        <dbReference type="EMBL" id="MCI69590.1"/>
    </source>
</evidence>
<accession>A0A392UAX8</accession>
<name>A0A392UAX8_9FABA</name>
<feature type="non-terminal residue" evidence="1">
    <location>
        <position position="1"/>
    </location>
</feature>
<comment type="caution">
    <text evidence="1">The sequence shown here is derived from an EMBL/GenBank/DDBJ whole genome shotgun (WGS) entry which is preliminary data.</text>
</comment>
<organism evidence="1 2">
    <name type="scientific">Trifolium medium</name>
    <dbReference type="NCBI Taxonomy" id="97028"/>
    <lineage>
        <taxon>Eukaryota</taxon>
        <taxon>Viridiplantae</taxon>
        <taxon>Streptophyta</taxon>
        <taxon>Embryophyta</taxon>
        <taxon>Tracheophyta</taxon>
        <taxon>Spermatophyta</taxon>
        <taxon>Magnoliopsida</taxon>
        <taxon>eudicotyledons</taxon>
        <taxon>Gunneridae</taxon>
        <taxon>Pentapetalae</taxon>
        <taxon>rosids</taxon>
        <taxon>fabids</taxon>
        <taxon>Fabales</taxon>
        <taxon>Fabaceae</taxon>
        <taxon>Papilionoideae</taxon>
        <taxon>50 kb inversion clade</taxon>
        <taxon>NPAAA clade</taxon>
        <taxon>Hologalegina</taxon>
        <taxon>IRL clade</taxon>
        <taxon>Trifolieae</taxon>
        <taxon>Trifolium</taxon>
    </lineage>
</organism>
<proteinExistence type="predicted"/>
<keyword evidence="2" id="KW-1185">Reference proteome</keyword>
<dbReference type="Proteomes" id="UP000265520">
    <property type="component" value="Unassembled WGS sequence"/>
</dbReference>
<protein>
    <submittedName>
        <fullName evidence="1">Uncharacterized protein</fullName>
    </submittedName>
</protein>
<sequence length="45" mass="5521">TLRLKNMKKRKKNFSIGMLKLPGHWKMVQLLLKRGMLKIKNWIWN</sequence>